<comment type="subunit">
    <text evidence="2">Homodimer.</text>
</comment>
<sequence>MEKERINENTIRVMIDNSDLKDRGITVMELLGNHEKIESFFYNILSEVDTEHDFEDDDQVSFQILPNRNGLELFISRLDEENKISDILDNITNFSSKQPANIDNISDKRRQELRQSDKGDIVKSKVSSSDHKDGSQENFENTQVILALSDFENAIAIANSLKIENLVSDLYLYEGAYYLNLLVPDHSVSQEQLKNELAIALEFSRISHVTHEVLHEHGQLILKHEALEKIKSLFS</sequence>
<comment type="similarity">
    <text evidence="1 2">Belongs to the MecA family.</text>
</comment>
<dbReference type="AlphaFoldDB" id="A0A222YFM4"/>
<dbReference type="HAMAP" id="MF_01124">
    <property type="entry name" value="MecA"/>
    <property type="match status" value="1"/>
</dbReference>
<comment type="domain">
    <text evidence="2">The N-terminal domain probably binds unfolded/aggregated proteins; the C-terminal domain interacts with ClpC.</text>
</comment>
<reference evidence="4 5" key="1">
    <citation type="submission" date="2019-10" db="EMBL/GenBank/DDBJ databases">
        <title>WGS of Leuconostoc mesenteroides.</title>
        <authorList>
            <person name="Melo Bolivar J."/>
            <person name="Marino-Ramirez L."/>
            <person name="Villamil Diaz L.M."/>
        </authorList>
    </citation>
    <scope>NUCLEOTIDE SEQUENCE [LARGE SCALE GENOMIC DNA]</scope>
    <source>
        <strain evidence="4 5">M11</strain>
    </source>
</reference>
<dbReference type="Gene3D" id="3.30.70.1950">
    <property type="match status" value="1"/>
</dbReference>
<dbReference type="EMBL" id="WIPA01000013">
    <property type="protein sequence ID" value="MQR27288.1"/>
    <property type="molecule type" value="Genomic_DNA"/>
</dbReference>
<dbReference type="GO" id="GO:0030674">
    <property type="term" value="F:protein-macromolecule adaptor activity"/>
    <property type="evidence" value="ECO:0007669"/>
    <property type="project" value="UniProtKB-UniRule"/>
</dbReference>
<dbReference type="InterPro" id="IPR038471">
    <property type="entry name" value="MecA_C_sf"/>
</dbReference>
<dbReference type="PANTHER" id="PTHR39161:SF1">
    <property type="entry name" value="ADAPTER PROTEIN MECA 1"/>
    <property type="match status" value="1"/>
</dbReference>
<feature type="region of interest" description="Disordered" evidence="3">
    <location>
        <begin position="113"/>
        <end position="136"/>
    </location>
</feature>
<dbReference type="RefSeq" id="WP_011680318.1">
    <property type="nucleotide sequence ID" value="NZ_AP017936.1"/>
</dbReference>
<dbReference type="SMR" id="A0A222YFM4"/>
<dbReference type="PANTHER" id="PTHR39161">
    <property type="entry name" value="ADAPTER PROTEIN MECA"/>
    <property type="match status" value="1"/>
</dbReference>
<evidence type="ECO:0000256" key="2">
    <source>
        <dbReference type="HAMAP-Rule" id="MF_01124"/>
    </source>
</evidence>
<gene>
    <name evidence="2" type="primary">mecA</name>
    <name evidence="4" type="ORF">GFV13_08450</name>
</gene>
<dbReference type="PIRSF" id="PIRSF029008">
    <property type="entry name" value="MecA"/>
    <property type="match status" value="1"/>
</dbReference>
<dbReference type="Pfam" id="PF05389">
    <property type="entry name" value="MecA"/>
    <property type="match status" value="1"/>
</dbReference>
<accession>A0A222YFM4</accession>
<comment type="function">
    <text evidence="2">Enables the recognition and targeting of unfolded and aggregated proteins to the ClpC protease or to other proteins involved in proteolysis.</text>
</comment>
<dbReference type="OrthoDB" id="2360201at2"/>
<comment type="caution">
    <text evidence="4">The sequence shown here is derived from an EMBL/GenBank/DDBJ whole genome shotgun (WGS) entry which is preliminary data.</text>
</comment>
<evidence type="ECO:0000256" key="3">
    <source>
        <dbReference type="SAM" id="MobiDB-lite"/>
    </source>
</evidence>
<dbReference type="GeneID" id="29577227"/>
<evidence type="ECO:0000313" key="4">
    <source>
        <dbReference type="EMBL" id="MQR27288.1"/>
    </source>
</evidence>
<evidence type="ECO:0000313" key="5">
    <source>
        <dbReference type="Proteomes" id="UP000469952"/>
    </source>
</evidence>
<organism evidence="4 5">
    <name type="scientific">Leuconostoc mesenteroides</name>
    <dbReference type="NCBI Taxonomy" id="1245"/>
    <lineage>
        <taxon>Bacteria</taxon>
        <taxon>Bacillati</taxon>
        <taxon>Bacillota</taxon>
        <taxon>Bacilli</taxon>
        <taxon>Lactobacillales</taxon>
        <taxon>Lactobacillaceae</taxon>
        <taxon>Leuconostoc</taxon>
    </lineage>
</organism>
<dbReference type="InterPro" id="IPR008681">
    <property type="entry name" value="Neg-reg_MecA"/>
</dbReference>
<protein>
    <recommendedName>
        <fullName evidence="2">Adapter protein MecA</fullName>
    </recommendedName>
</protein>
<dbReference type="Proteomes" id="UP000469952">
    <property type="component" value="Unassembled WGS sequence"/>
</dbReference>
<name>A0A222YFM4_LEUME</name>
<proteinExistence type="inferred from homology"/>
<evidence type="ECO:0000256" key="1">
    <source>
        <dbReference type="ARBA" id="ARBA00005397"/>
    </source>
</evidence>
<feature type="compositionally biased region" description="Basic and acidic residues" evidence="3">
    <location>
        <begin position="113"/>
        <end position="135"/>
    </location>
</feature>
<dbReference type="OMA" id="EFFYTVM"/>